<name>A0AAW0ABM9_9AGAR</name>
<reference evidence="1 2" key="1">
    <citation type="journal article" date="2024" name="J Genomics">
        <title>Draft genome sequencing and assembly of Favolaschia claudopus CIRM-BRFM 2984 isolated from oak limbs.</title>
        <authorList>
            <person name="Navarro D."/>
            <person name="Drula E."/>
            <person name="Chaduli D."/>
            <person name="Cazenave R."/>
            <person name="Ahrendt S."/>
            <person name="Wang J."/>
            <person name="Lipzen A."/>
            <person name="Daum C."/>
            <person name="Barry K."/>
            <person name="Grigoriev I.V."/>
            <person name="Favel A."/>
            <person name="Rosso M.N."/>
            <person name="Martin F."/>
        </authorList>
    </citation>
    <scope>NUCLEOTIDE SEQUENCE [LARGE SCALE GENOMIC DNA]</scope>
    <source>
        <strain evidence="1 2">CIRM-BRFM 2984</strain>
    </source>
</reference>
<proteinExistence type="predicted"/>
<accession>A0AAW0ABM9</accession>
<keyword evidence="2" id="KW-1185">Reference proteome</keyword>
<dbReference type="EMBL" id="JAWWNJ010000075">
    <property type="protein sequence ID" value="KAK7006562.1"/>
    <property type="molecule type" value="Genomic_DNA"/>
</dbReference>
<protein>
    <submittedName>
        <fullName evidence="1">Uncharacterized protein</fullName>
    </submittedName>
</protein>
<comment type="caution">
    <text evidence="1">The sequence shown here is derived from an EMBL/GenBank/DDBJ whole genome shotgun (WGS) entry which is preliminary data.</text>
</comment>
<dbReference type="AlphaFoldDB" id="A0AAW0ABM9"/>
<organism evidence="1 2">
    <name type="scientific">Favolaschia claudopus</name>
    <dbReference type="NCBI Taxonomy" id="2862362"/>
    <lineage>
        <taxon>Eukaryota</taxon>
        <taxon>Fungi</taxon>
        <taxon>Dikarya</taxon>
        <taxon>Basidiomycota</taxon>
        <taxon>Agaricomycotina</taxon>
        <taxon>Agaricomycetes</taxon>
        <taxon>Agaricomycetidae</taxon>
        <taxon>Agaricales</taxon>
        <taxon>Marasmiineae</taxon>
        <taxon>Mycenaceae</taxon>
        <taxon>Favolaschia</taxon>
    </lineage>
</organism>
<evidence type="ECO:0000313" key="1">
    <source>
        <dbReference type="EMBL" id="KAK7006562.1"/>
    </source>
</evidence>
<sequence length="169" mass="18371">MLFPASRLGLFDITPGHLQTPFSGTYLSSNRDQRDTTSCGVVTPNTIAVEIFGEEVWEQAHAAAARANCFIRLAHSPAIRVKFNSSFSSNDTNLPPSQASMIPPKRSAGGVRVDAPQEVQVAVALGDHNFPVLAHFVADVRVRARDKGVTLMEMMNPTPVPPIALQFWC</sequence>
<gene>
    <name evidence="1" type="ORF">R3P38DRAFT_3213867</name>
</gene>
<dbReference type="Proteomes" id="UP001362999">
    <property type="component" value="Unassembled WGS sequence"/>
</dbReference>
<evidence type="ECO:0000313" key="2">
    <source>
        <dbReference type="Proteomes" id="UP001362999"/>
    </source>
</evidence>